<feature type="compositionally biased region" description="Polar residues" evidence="18">
    <location>
        <begin position="1435"/>
        <end position="1453"/>
    </location>
</feature>
<feature type="region of interest" description="Disordered" evidence="18">
    <location>
        <begin position="721"/>
        <end position="761"/>
    </location>
</feature>
<evidence type="ECO:0000259" key="19">
    <source>
        <dbReference type="PROSITE" id="PS50158"/>
    </source>
</evidence>
<keyword evidence="13" id="KW-0862">Zinc</keyword>
<evidence type="ECO:0000256" key="1">
    <source>
        <dbReference type="ARBA" id="ARBA00001936"/>
    </source>
</evidence>
<dbReference type="PANTHER" id="PTHR12271">
    <property type="entry name" value="POLY A POLYMERASE CID PAP -RELATED"/>
    <property type="match status" value="1"/>
</dbReference>
<dbReference type="InterPro" id="IPR043519">
    <property type="entry name" value="NT_sf"/>
</dbReference>
<dbReference type="Pfam" id="PF00098">
    <property type="entry name" value="zf-CCHC"/>
    <property type="match status" value="3"/>
</dbReference>
<comment type="subcellular location">
    <subcellularLocation>
        <location evidence="3">Cytoplasm</location>
    </subcellularLocation>
</comment>
<dbReference type="EMBL" id="OW240916">
    <property type="protein sequence ID" value="CAH2294256.1"/>
    <property type="molecule type" value="Genomic_DNA"/>
</dbReference>
<evidence type="ECO:0000313" key="21">
    <source>
        <dbReference type="Proteomes" id="UP001295444"/>
    </source>
</evidence>
<dbReference type="SMART" id="SM00343">
    <property type="entry name" value="ZnF_C2HC"/>
    <property type="match status" value="3"/>
</dbReference>
<keyword evidence="14" id="KW-0460">Magnesium</keyword>
<keyword evidence="21" id="KW-1185">Reference proteome</keyword>
<evidence type="ECO:0000256" key="7">
    <source>
        <dbReference type="ARBA" id="ARBA00022553"/>
    </source>
</evidence>
<dbReference type="Gene3D" id="3.30.460.10">
    <property type="entry name" value="Beta Polymerase, domain 2"/>
    <property type="match status" value="2"/>
</dbReference>
<feature type="compositionally biased region" description="Acidic residues" evidence="18">
    <location>
        <begin position="722"/>
        <end position="737"/>
    </location>
</feature>
<comment type="catalytic activity">
    <reaction evidence="16">
        <text>RNA(n) + UTP = RNA(n)-3'-uridine ribonucleotide + diphosphate</text>
        <dbReference type="Rhea" id="RHEA:14785"/>
        <dbReference type="Rhea" id="RHEA-COMP:14527"/>
        <dbReference type="Rhea" id="RHEA-COMP:17348"/>
        <dbReference type="ChEBI" id="CHEBI:33019"/>
        <dbReference type="ChEBI" id="CHEBI:46398"/>
        <dbReference type="ChEBI" id="CHEBI:140395"/>
        <dbReference type="ChEBI" id="CHEBI:173116"/>
        <dbReference type="EC" id="2.7.7.52"/>
    </reaction>
</comment>
<dbReference type="InterPro" id="IPR054708">
    <property type="entry name" value="MTPAP-like_central"/>
</dbReference>
<dbReference type="PROSITE" id="PS50158">
    <property type="entry name" value="ZF_CCHC"/>
    <property type="match status" value="3"/>
</dbReference>
<comment type="cofactor">
    <cofactor evidence="1">
        <name>Mn(2+)</name>
        <dbReference type="ChEBI" id="CHEBI:29035"/>
    </cofactor>
</comment>
<evidence type="ECO:0000256" key="15">
    <source>
        <dbReference type="ARBA" id="ARBA00023211"/>
    </source>
</evidence>
<feature type="domain" description="CCHC-type" evidence="19">
    <location>
        <begin position="1402"/>
        <end position="1418"/>
    </location>
</feature>
<evidence type="ECO:0000256" key="5">
    <source>
        <dbReference type="ARBA" id="ARBA00012472"/>
    </source>
</evidence>
<accession>A0AAD1S7K2</accession>
<dbReference type="InterPro" id="IPR036236">
    <property type="entry name" value="Znf_C2H2_sf"/>
</dbReference>
<evidence type="ECO:0000256" key="16">
    <source>
        <dbReference type="ARBA" id="ARBA00049105"/>
    </source>
</evidence>
<name>A0AAD1S7K2_PELCU</name>
<evidence type="ECO:0000256" key="18">
    <source>
        <dbReference type="SAM" id="MobiDB-lite"/>
    </source>
</evidence>
<feature type="compositionally biased region" description="Basic and acidic residues" evidence="18">
    <location>
        <begin position="113"/>
        <end position="135"/>
    </location>
</feature>
<dbReference type="SUPFAM" id="SSF57667">
    <property type="entry name" value="beta-beta-alpha zinc fingers"/>
    <property type="match status" value="1"/>
</dbReference>
<dbReference type="InterPro" id="IPR001878">
    <property type="entry name" value="Znf_CCHC"/>
</dbReference>
<dbReference type="GO" id="GO:0003676">
    <property type="term" value="F:nucleic acid binding"/>
    <property type="evidence" value="ECO:0007669"/>
    <property type="project" value="InterPro"/>
</dbReference>
<dbReference type="Pfam" id="PF03828">
    <property type="entry name" value="PAP_assoc"/>
    <property type="match status" value="2"/>
</dbReference>
<evidence type="ECO:0000256" key="2">
    <source>
        <dbReference type="ARBA" id="ARBA00001946"/>
    </source>
</evidence>
<sequence length="1490" mass="170513">MGDAAKQTKKGAFMDEEELQRSSFKHYANNEAHGNTYVEKPQRGLTKKGIPIIQSSNPRNGPRPTTSKNFSQSPSGRMVFHQKNGVRRWAAEEQRGYSENWRDRGSVHTFSQSRKDFTREVEDDIRKQDAEERSNRGIRQPGQKKQTKDASESHSQGLDHSLQGKPKNVRRRCQSELDEDDYQDTPVKEEETMSQIELQAVQEAEERLKQDCIYRLKRRPRRCPSANYTCKLCDVLIDSLSSAQKHTKDRRHRRNVKERKEEQLLTTLPPPTLPQIEAIGTAIDKIEKEHGLNAEDLAERLAILKAMETHIQQKLPSCSLRLYGSSSTRFGFRKSDLNIDVKFPPSMKQPDVLLLVHEKLKESDMFTDFEVDYHARVPVVVFKERKSGLLCKVSAGNENTCLTTELLAALGRLEPRLISLVVAFRYWAKLCCIDKPEEGGLPPYVFGLMVVFFMQQRKEPLLPVYFGTWVEGFTIPKLSQFNLVKTEEDTVVWEHTANGDQENPSHEYLTKGNAPLAFAADLLCRVSIGQLWVEMLRFYALEFNVADFIISIRVKEKLSRESKDWPKKRIAVEDPYSVKRNVARSMNSQLVYDYMIHCLKATYKYFAMPQKNIAQSTAKPVTRGKVSNKDGHSKVPNQTPDTNNMTAINKKLENFVLGVASSCISETVQQSQLSEVDGMCGLIKENQVFDSTNLSSAIDEDDDFITEEVNLCNLEESLLSCEELESDPEESEDDDIPNENRKGNFPRTAQSLDDDSENGEDIDAVNEETDSLSDCEVVANIVTEIDEFGSDSCRRLAGKIDLDEESLDELEDPSHDFDHTDLNISEADEVGVVLERPHLDSLTVDFEYTFTGLADDVLSEDDRAENITATCLKDFPLHLDVDVPVTESIQIENAKPLDKDTLFYEFNKPIFTKGKLPTVVCNVCKREGHRRKDCPEDFKKIELDPLPPLTAKFRKLLDHVCIKCYDDFSPSALEDTARERIRLDLEEFIKREFQGARLSLFGSSKNGFGFKQSDLDICMTIDGIENAEDLDCIKTIEDLARLLRKHQGLRNILPITSAKVPIVKFYHGRSGLEGDISLYNTLALHNTELLASYAAIDPRVKYLCYTMKVFTKICDIGDASRGSLSSYAYTLMVLFFLQQRNPPVIPVLQEIYKDKKPEILVDGWNAYFFSQLDELRLYWPDFGKNKESVGELWLGLLRYYTEDFDFKEHVICIRRKSLLTTFKKQWTSKYIVIEDPFDLNHNLGAGLSRKMTNFIMKAFINGRRVFGTTVKDFPKEYPSKMEYFFDPEVLTEGELAPNDRCCRICGRIGHFMKECPKRRNRVRRRNEGAINQRYIDKRTPRKMEDGGNKNIPSENFCIDGKPNSNQKSPWLGGRATHETPRDRKTTNEKWRWQEDRELREKRCFICRREGHIKKDCPQFKGLAGSPESDVLCGSPSASSPLKNQARFNQVMSSQEDKKNQKVVFSPQSGSLSNKYMSQGKASQKRAIQES</sequence>
<feature type="compositionally biased region" description="Polar residues" evidence="18">
    <location>
        <begin position="53"/>
        <end position="75"/>
    </location>
</feature>
<dbReference type="Gene3D" id="4.10.60.10">
    <property type="entry name" value="Zinc finger, CCHC-type"/>
    <property type="match status" value="1"/>
</dbReference>
<dbReference type="EC" id="2.7.7.52" evidence="5"/>
<evidence type="ECO:0000256" key="4">
    <source>
        <dbReference type="ARBA" id="ARBA00008593"/>
    </source>
</evidence>
<proteinExistence type="inferred from homology"/>
<feature type="domain" description="CCHC-type" evidence="19">
    <location>
        <begin position="921"/>
        <end position="936"/>
    </location>
</feature>
<protein>
    <recommendedName>
        <fullName evidence="5">RNA uridylyltransferase</fullName>
        <ecNumber evidence="5">2.7.7.52</ecNumber>
    </recommendedName>
</protein>
<comment type="similarity">
    <text evidence="4">Belongs to the DNA polymerase type-B-like family.</text>
</comment>
<dbReference type="FunFam" id="1.10.1410.10:FF:000004">
    <property type="entry name" value="terminal uridylyltransferase 4 isoform X2"/>
    <property type="match status" value="1"/>
</dbReference>
<dbReference type="InterPro" id="IPR045100">
    <property type="entry name" value="TUT4/7_NTP_transf"/>
</dbReference>
<feature type="domain" description="CCHC-type" evidence="19">
    <location>
        <begin position="1302"/>
        <end position="1317"/>
    </location>
</feature>
<dbReference type="InterPro" id="IPR002058">
    <property type="entry name" value="PAP_assoc"/>
</dbReference>
<feature type="region of interest" description="Disordered" evidence="18">
    <location>
        <begin position="1417"/>
        <end position="1490"/>
    </location>
</feature>
<dbReference type="FunFam" id="1.10.1410.10:FF:000002">
    <property type="entry name" value="terminal uridylyltransferase 4 isoform X1"/>
    <property type="match status" value="1"/>
</dbReference>
<feature type="region of interest" description="Disordered" evidence="18">
    <location>
        <begin position="1340"/>
        <end position="1388"/>
    </location>
</feature>
<keyword evidence="7" id="KW-0597">Phosphoprotein</keyword>
<dbReference type="SUPFAM" id="SSF81301">
    <property type="entry name" value="Nucleotidyltransferase"/>
    <property type="match status" value="2"/>
</dbReference>
<evidence type="ECO:0000256" key="3">
    <source>
        <dbReference type="ARBA" id="ARBA00004496"/>
    </source>
</evidence>
<keyword evidence="12 17" id="KW-0863">Zinc-finger</keyword>
<evidence type="ECO:0000256" key="11">
    <source>
        <dbReference type="ARBA" id="ARBA00022737"/>
    </source>
</evidence>
<organism evidence="20 21">
    <name type="scientific">Pelobates cultripes</name>
    <name type="common">Western spadefoot toad</name>
    <dbReference type="NCBI Taxonomy" id="61616"/>
    <lineage>
        <taxon>Eukaryota</taxon>
        <taxon>Metazoa</taxon>
        <taxon>Chordata</taxon>
        <taxon>Craniata</taxon>
        <taxon>Vertebrata</taxon>
        <taxon>Euteleostomi</taxon>
        <taxon>Amphibia</taxon>
        <taxon>Batrachia</taxon>
        <taxon>Anura</taxon>
        <taxon>Pelobatoidea</taxon>
        <taxon>Pelobatidae</taxon>
        <taxon>Pelobates</taxon>
    </lineage>
</organism>
<feature type="region of interest" description="Disordered" evidence="18">
    <location>
        <begin position="107"/>
        <end position="193"/>
    </location>
</feature>
<evidence type="ECO:0000256" key="8">
    <source>
        <dbReference type="ARBA" id="ARBA00022679"/>
    </source>
</evidence>
<keyword evidence="15" id="KW-0464">Manganese</keyword>
<feature type="compositionally biased region" description="Acidic residues" evidence="18">
    <location>
        <begin position="752"/>
        <end position="761"/>
    </location>
</feature>
<evidence type="ECO:0000256" key="14">
    <source>
        <dbReference type="ARBA" id="ARBA00022842"/>
    </source>
</evidence>
<feature type="compositionally biased region" description="Polar residues" evidence="18">
    <location>
        <begin position="1465"/>
        <end position="1481"/>
    </location>
</feature>
<feature type="region of interest" description="Disordered" evidence="18">
    <location>
        <begin position="1"/>
        <end position="85"/>
    </location>
</feature>
<dbReference type="GO" id="GO:0008270">
    <property type="term" value="F:zinc ion binding"/>
    <property type="evidence" value="ECO:0007669"/>
    <property type="project" value="UniProtKB-KW"/>
</dbReference>
<dbReference type="GO" id="GO:0061157">
    <property type="term" value="P:mRNA destabilization"/>
    <property type="evidence" value="ECO:0007669"/>
    <property type="project" value="UniProtKB-ARBA"/>
</dbReference>
<dbReference type="GO" id="GO:0031123">
    <property type="term" value="P:RNA 3'-end processing"/>
    <property type="evidence" value="ECO:0007669"/>
    <property type="project" value="TreeGrafter"/>
</dbReference>
<feature type="compositionally biased region" description="Polar residues" evidence="18">
    <location>
        <begin position="635"/>
        <end position="644"/>
    </location>
</feature>
<dbReference type="GO" id="GO:0005829">
    <property type="term" value="C:cytosol"/>
    <property type="evidence" value="ECO:0007669"/>
    <property type="project" value="UniProtKB-ARBA"/>
</dbReference>
<evidence type="ECO:0000256" key="9">
    <source>
        <dbReference type="ARBA" id="ARBA00022695"/>
    </source>
</evidence>
<evidence type="ECO:0000313" key="20">
    <source>
        <dbReference type="EMBL" id="CAH2294256.1"/>
    </source>
</evidence>
<dbReference type="InterPro" id="IPR036875">
    <property type="entry name" value="Znf_CCHC_sf"/>
</dbReference>
<dbReference type="FunFam" id="3.30.460.10:FF:000005">
    <property type="entry name" value="terminal uridylyltransferase 4 isoform X1"/>
    <property type="match status" value="1"/>
</dbReference>
<feature type="compositionally biased region" description="Basic and acidic residues" evidence="18">
    <location>
        <begin position="1375"/>
        <end position="1388"/>
    </location>
</feature>
<evidence type="ECO:0000256" key="6">
    <source>
        <dbReference type="ARBA" id="ARBA00022490"/>
    </source>
</evidence>
<evidence type="ECO:0000256" key="17">
    <source>
        <dbReference type="PROSITE-ProRule" id="PRU00047"/>
    </source>
</evidence>
<dbReference type="CDD" id="cd05402">
    <property type="entry name" value="NT_PAP_TUTase"/>
    <property type="match status" value="2"/>
</dbReference>
<dbReference type="Pfam" id="PF22600">
    <property type="entry name" value="MTPAP-like_central"/>
    <property type="match status" value="1"/>
</dbReference>
<keyword evidence="10" id="KW-0479">Metal-binding</keyword>
<gene>
    <name evidence="20" type="ORF">PECUL_23A041350</name>
</gene>
<dbReference type="SUPFAM" id="SSF57756">
    <property type="entry name" value="Retrovirus zinc finger-like domains"/>
    <property type="match status" value="3"/>
</dbReference>
<dbReference type="InterPro" id="IPR013087">
    <property type="entry name" value="Znf_C2H2_type"/>
</dbReference>
<dbReference type="SUPFAM" id="SSF81631">
    <property type="entry name" value="PAP/OAS1 substrate-binding domain"/>
    <property type="match status" value="2"/>
</dbReference>
<dbReference type="Proteomes" id="UP001295444">
    <property type="component" value="Chromosome 05"/>
</dbReference>
<dbReference type="Gene3D" id="1.10.1410.10">
    <property type="match status" value="2"/>
</dbReference>
<keyword evidence="11" id="KW-0677">Repeat</keyword>
<keyword evidence="8" id="KW-0808">Transferase</keyword>
<reference evidence="20" key="1">
    <citation type="submission" date="2022-03" db="EMBL/GenBank/DDBJ databases">
        <authorList>
            <person name="Alioto T."/>
            <person name="Alioto T."/>
            <person name="Gomez Garrido J."/>
        </authorList>
    </citation>
    <scope>NUCLEOTIDE SEQUENCE</scope>
</reference>
<feature type="region of interest" description="Disordered" evidence="18">
    <location>
        <begin position="617"/>
        <end position="644"/>
    </location>
</feature>
<evidence type="ECO:0000256" key="12">
    <source>
        <dbReference type="ARBA" id="ARBA00022771"/>
    </source>
</evidence>
<evidence type="ECO:0000256" key="10">
    <source>
        <dbReference type="ARBA" id="ARBA00022723"/>
    </source>
</evidence>
<comment type="cofactor">
    <cofactor evidence="2">
        <name>Mg(2+)</name>
        <dbReference type="ChEBI" id="CHEBI:18420"/>
    </cofactor>
</comment>
<keyword evidence="9 20" id="KW-0548">Nucleotidyltransferase</keyword>
<dbReference type="PANTHER" id="PTHR12271:SF34">
    <property type="entry name" value="TERMINAL URIDYLYLTRANSFERASE 7"/>
    <property type="match status" value="1"/>
</dbReference>
<dbReference type="GO" id="GO:0050265">
    <property type="term" value="F:RNA uridylyltransferase activity"/>
    <property type="evidence" value="ECO:0007669"/>
    <property type="project" value="UniProtKB-EC"/>
</dbReference>
<dbReference type="Pfam" id="PF19088">
    <property type="entry name" value="TUTase"/>
    <property type="match status" value="1"/>
</dbReference>
<evidence type="ECO:0000256" key="13">
    <source>
        <dbReference type="ARBA" id="ARBA00022833"/>
    </source>
</evidence>
<keyword evidence="6" id="KW-0963">Cytoplasm</keyword>
<dbReference type="PROSITE" id="PS00028">
    <property type="entry name" value="ZINC_FINGER_C2H2_1"/>
    <property type="match status" value="1"/>
</dbReference>